<dbReference type="RefSeq" id="WP_068952102.1">
    <property type="nucleotide sequence ID" value="NZ_LGLV01000004.1"/>
</dbReference>
<dbReference type="AlphaFoldDB" id="A0A1C7P725"/>
<proteinExistence type="predicted"/>
<dbReference type="STRING" id="1612624.ADU59_04695"/>
<dbReference type="OrthoDB" id="8418607at2"/>
<protein>
    <submittedName>
        <fullName evidence="2">Uncharacterized protein</fullName>
    </submittedName>
</protein>
<evidence type="ECO:0000313" key="3">
    <source>
        <dbReference type="Proteomes" id="UP000093111"/>
    </source>
</evidence>
<keyword evidence="1" id="KW-0175">Coiled coil</keyword>
<dbReference type="EMBL" id="LGLV01000004">
    <property type="protein sequence ID" value="OBZ96997.1"/>
    <property type="molecule type" value="Genomic_DNA"/>
</dbReference>
<comment type="caution">
    <text evidence="2">The sequence shown here is derived from an EMBL/GenBank/DDBJ whole genome shotgun (WGS) entry which is preliminary data.</text>
</comment>
<sequence length="456" mass="48563">MITPLQTSAGTVSTTLMQSMIDQAEENRIEDEKKARKETKEEDILKARVSASKSHAALNDKVNAHFFGALKGDDNAVAELISRFLNILGVTRDEGETDADFGTRIADSLTLISMIGKDEANLPVTSSIPGREQNITLARFQVSVDGIDAVLDGSAEQPTEMTKMAARFVTRYGLTQNEDESDIQYSKRIGETMANVRKSMPASIAVLETKAGLRDLGLTAAQMVEAIKNPSGTQMKIIQEVLDDKARADGISTQDAQIAIQRLEDIANPKSIAELKLERTHQPDPTRVENEETRKEREEDIHKLEAAEKLEDVKDVQETIAKVNEAILNTPSAPATGTTAEGQPAAAAVTSGDLLVTLAAGAEMAEVVEKAESTAADAGAARIEAIDTDAGTTEVSQEARDEADAAVLLARSGPGDAAAPVGEDAAASGILAVGIDENGIYEILKRQSEETRALAA</sequence>
<name>A0A1C7P725_9HYPH</name>
<dbReference type="Proteomes" id="UP000093111">
    <property type="component" value="Unassembled WGS sequence"/>
</dbReference>
<accession>A0A1C7P725</accession>
<gene>
    <name evidence="2" type="ORF">ADU59_04695</name>
</gene>
<keyword evidence="3" id="KW-1185">Reference proteome</keyword>
<dbReference type="PATRIC" id="fig|1612624.7.peg.982"/>
<evidence type="ECO:0000313" key="2">
    <source>
        <dbReference type="EMBL" id="OBZ96997.1"/>
    </source>
</evidence>
<evidence type="ECO:0000256" key="1">
    <source>
        <dbReference type="SAM" id="Coils"/>
    </source>
</evidence>
<reference evidence="2 3" key="1">
    <citation type="journal article" date="2016" name="Syst. Appl. Microbiol.">
        <title>Pararhizobium polonicum sp. nov. isolated from tumors on stone fruit rootstocks.</title>
        <authorList>
            <person name="Pulawska J."/>
            <person name="Kuzmanovic N."/>
            <person name="Willems A."/>
            <person name="Pothier J.F."/>
        </authorList>
    </citation>
    <scope>NUCLEOTIDE SEQUENCE [LARGE SCALE GENOMIC DNA]</scope>
    <source>
        <strain evidence="2 3">F5.1</strain>
    </source>
</reference>
<feature type="coiled-coil region" evidence="1">
    <location>
        <begin position="290"/>
        <end position="326"/>
    </location>
</feature>
<organism evidence="2 3">
    <name type="scientific">Pararhizobium polonicum</name>
    <dbReference type="NCBI Taxonomy" id="1612624"/>
    <lineage>
        <taxon>Bacteria</taxon>
        <taxon>Pseudomonadati</taxon>
        <taxon>Pseudomonadota</taxon>
        <taxon>Alphaproteobacteria</taxon>
        <taxon>Hyphomicrobiales</taxon>
        <taxon>Rhizobiaceae</taxon>
        <taxon>Rhizobium/Agrobacterium group</taxon>
        <taxon>Pararhizobium</taxon>
    </lineage>
</organism>